<name>A0A6A6FGH7_9PEZI</name>
<feature type="region of interest" description="Disordered" evidence="1">
    <location>
        <begin position="74"/>
        <end position="104"/>
    </location>
</feature>
<accession>A0A6A6FGH7</accession>
<sequence>MSTKNSGSGSGSHGSGSSNGSGYTVTSSGTNSQDLITKQGNHYCSRDYGSSASNDNSYHYIRINPVERMERHRANFAGVDPNGSTYYNDGAGGSTYTPPGGKGK</sequence>
<dbReference type="OrthoDB" id="3650137at2759"/>
<keyword evidence="3" id="KW-1185">Reference proteome</keyword>
<feature type="compositionally biased region" description="Low complexity" evidence="1">
    <location>
        <begin position="20"/>
        <end position="32"/>
    </location>
</feature>
<reference evidence="2" key="1">
    <citation type="journal article" date="2020" name="Stud. Mycol.">
        <title>101 Dothideomycetes genomes: a test case for predicting lifestyles and emergence of pathogens.</title>
        <authorList>
            <person name="Haridas S."/>
            <person name="Albert R."/>
            <person name="Binder M."/>
            <person name="Bloem J."/>
            <person name="Labutti K."/>
            <person name="Salamov A."/>
            <person name="Andreopoulos B."/>
            <person name="Baker S."/>
            <person name="Barry K."/>
            <person name="Bills G."/>
            <person name="Bluhm B."/>
            <person name="Cannon C."/>
            <person name="Castanera R."/>
            <person name="Culley D."/>
            <person name="Daum C."/>
            <person name="Ezra D."/>
            <person name="Gonzalez J."/>
            <person name="Henrissat B."/>
            <person name="Kuo A."/>
            <person name="Liang C."/>
            <person name="Lipzen A."/>
            <person name="Lutzoni F."/>
            <person name="Magnuson J."/>
            <person name="Mondo S."/>
            <person name="Nolan M."/>
            <person name="Ohm R."/>
            <person name="Pangilinan J."/>
            <person name="Park H.-J."/>
            <person name="Ramirez L."/>
            <person name="Alfaro M."/>
            <person name="Sun H."/>
            <person name="Tritt A."/>
            <person name="Yoshinaga Y."/>
            <person name="Zwiers L.-H."/>
            <person name="Turgeon B."/>
            <person name="Goodwin S."/>
            <person name="Spatafora J."/>
            <person name="Crous P."/>
            <person name="Grigoriev I."/>
        </authorList>
    </citation>
    <scope>NUCLEOTIDE SEQUENCE</scope>
    <source>
        <strain evidence="2">SCOH1-5</strain>
    </source>
</reference>
<evidence type="ECO:0000256" key="1">
    <source>
        <dbReference type="SAM" id="MobiDB-lite"/>
    </source>
</evidence>
<dbReference type="Proteomes" id="UP000799539">
    <property type="component" value="Unassembled WGS sequence"/>
</dbReference>
<feature type="compositionally biased region" description="Gly residues" evidence="1">
    <location>
        <begin position="8"/>
        <end position="19"/>
    </location>
</feature>
<feature type="compositionally biased region" description="Polar residues" evidence="1">
    <location>
        <begin position="33"/>
        <end position="57"/>
    </location>
</feature>
<gene>
    <name evidence="2" type="ORF">CERZMDRAFT_84211</name>
</gene>
<protein>
    <submittedName>
        <fullName evidence="2">Uncharacterized protein</fullName>
    </submittedName>
</protein>
<evidence type="ECO:0000313" key="2">
    <source>
        <dbReference type="EMBL" id="KAF2212530.1"/>
    </source>
</evidence>
<dbReference type="AlphaFoldDB" id="A0A6A6FGH7"/>
<proteinExistence type="predicted"/>
<dbReference type="EMBL" id="ML992672">
    <property type="protein sequence ID" value="KAF2212530.1"/>
    <property type="molecule type" value="Genomic_DNA"/>
</dbReference>
<organism evidence="2 3">
    <name type="scientific">Cercospora zeae-maydis SCOH1-5</name>
    <dbReference type="NCBI Taxonomy" id="717836"/>
    <lineage>
        <taxon>Eukaryota</taxon>
        <taxon>Fungi</taxon>
        <taxon>Dikarya</taxon>
        <taxon>Ascomycota</taxon>
        <taxon>Pezizomycotina</taxon>
        <taxon>Dothideomycetes</taxon>
        <taxon>Dothideomycetidae</taxon>
        <taxon>Mycosphaerellales</taxon>
        <taxon>Mycosphaerellaceae</taxon>
        <taxon>Cercospora</taxon>
    </lineage>
</organism>
<feature type="region of interest" description="Disordered" evidence="1">
    <location>
        <begin position="1"/>
        <end position="58"/>
    </location>
</feature>
<evidence type="ECO:0000313" key="3">
    <source>
        <dbReference type="Proteomes" id="UP000799539"/>
    </source>
</evidence>